<organism evidence="1 2">
    <name type="scientific">Thermodesulforhabdus norvegica</name>
    <dbReference type="NCBI Taxonomy" id="39841"/>
    <lineage>
        <taxon>Bacteria</taxon>
        <taxon>Pseudomonadati</taxon>
        <taxon>Thermodesulfobacteriota</taxon>
        <taxon>Syntrophobacteria</taxon>
        <taxon>Syntrophobacterales</taxon>
        <taxon>Thermodesulforhabdaceae</taxon>
        <taxon>Thermodesulforhabdus</taxon>
    </lineage>
</organism>
<evidence type="ECO:0000313" key="2">
    <source>
        <dbReference type="Proteomes" id="UP000199611"/>
    </source>
</evidence>
<dbReference type="EMBL" id="FOUU01000002">
    <property type="protein sequence ID" value="SFM67012.1"/>
    <property type="molecule type" value="Genomic_DNA"/>
</dbReference>
<dbReference type="RefSeq" id="WP_093394107.1">
    <property type="nucleotide sequence ID" value="NZ_FOUU01000002.1"/>
</dbReference>
<reference evidence="1 2" key="1">
    <citation type="submission" date="2016-10" db="EMBL/GenBank/DDBJ databases">
        <authorList>
            <person name="de Groot N.N."/>
        </authorList>
    </citation>
    <scope>NUCLEOTIDE SEQUENCE [LARGE SCALE GENOMIC DNA]</scope>
    <source>
        <strain evidence="1 2">DSM 9990</strain>
    </source>
</reference>
<keyword evidence="2" id="KW-1185">Reference proteome</keyword>
<dbReference type="Proteomes" id="UP000199611">
    <property type="component" value="Unassembled WGS sequence"/>
</dbReference>
<accession>A0A1I4SRF1</accession>
<dbReference type="STRING" id="39841.SAMN05660836_01122"/>
<evidence type="ECO:0000313" key="1">
    <source>
        <dbReference type="EMBL" id="SFM67012.1"/>
    </source>
</evidence>
<dbReference type="AlphaFoldDB" id="A0A1I4SRF1"/>
<gene>
    <name evidence="1" type="ORF">SAMN05660836_01122</name>
</gene>
<name>A0A1I4SRF1_9BACT</name>
<protein>
    <submittedName>
        <fullName evidence="1">Uncharacterized protein</fullName>
    </submittedName>
</protein>
<proteinExistence type="predicted"/>
<sequence>MSLFDKIFLFPFTVLPESFYRFASLVLPSVNVLEVLRPPQFPPWNRGELRAFRVIKRDEDRRKIAAIYRGYQDLARVHGEKHLIDTISLLKEHDEWEESRLRLRSAIRTPEENKVSDEWVRFVEAALIMELARDLDERDIELDADLSKVHELESQFRLSLGLEEEFDEDVDDSVRITAEHLPQRSYFGYMIPKRITSWLRLYRQAFIGEPLGAPVLLCVTREVVEELVDPLRTKIERAGGEWKEEFVFNVRVINVFEKMAVEEFEKFRTEVLKYDRRPFWDALARFVDEPELGDVLSELKTEALRFSELLNKSAEGRSGSTGFFEQVLEFGACCYPQVSFQNLSSAFLSPAEEIFVNDDRPLVVLFLDERIVEKH</sequence>